<evidence type="ECO:0000256" key="3">
    <source>
        <dbReference type="SAM" id="Coils"/>
    </source>
</evidence>
<accession>A0A8S1CWC7</accession>
<feature type="domain" description="SH3" evidence="5">
    <location>
        <begin position="59"/>
        <end position="118"/>
    </location>
</feature>
<protein>
    <recommendedName>
        <fullName evidence="5">SH3 domain-containing protein</fullName>
    </recommendedName>
</protein>
<evidence type="ECO:0000313" key="6">
    <source>
        <dbReference type="EMBL" id="CAB3372432.1"/>
    </source>
</evidence>
<dbReference type="CDD" id="cd11873">
    <property type="entry name" value="SH3_CD2AP-like_1"/>
    <property type="match status" value="1"/>
</dbReference>
<feature type="compositionally biased region" description="Basic and acidic residues" evidence="4">
    <location>
        <begin position="148"/>
        <end position="162"/>
    </location>
</feature>
<dbReference type="Pfam" id="PF00018">
    <property type="entry name" value="SH3_1"/>
    <property type="match status" value="1"/>
</dbReference>
<dbReference type="InterPro" id="IPR050384">
    <property type="entry name" value="Endophilin_SH3RF"/>
</dbReference>
<dbReference type="PRINTS" id="PR00452">
    <property type="entry name" value="SH3DOMAIN"/>
</dbReference>
<sequence>MVEAIVEFNYKADQPDELTLTKGDIIQGIVQQEGGWWTGMLNGRKGVFPDNFVRVLEKKDRRRCLVLFSYAPVNSDELELQVDQEIEIIDEIEEGWWKGKLGDKVGVFPSNFVKVLPEAKKNDIPLKAEAKQEKRLSPKPVQKAMSKSAEDARLSSKSKMPEPPEVSSLPSERETCRVTFGYNAVNNDELTLQVGEIVTILNKDTQEKGWWKGEVNGKVGVFPDNFVEIIKTDSAPSLRKKNSESKKKIPDPIVEDKSSAASKTPPLLPKKPKAPPPQEVELKKMRPAPEPKMNIPDMKPSIPPSAALDAKSKILAPPLDPKSTPPAASETKSGQHNEFDSVQRNDMLVQPERPKAPRRRPPSTVLKQNGHSDGNEEEAVDNGVVEEIKVSIEMKSREQKSEEPALREPQKMEMKKSPFMEELKGAFNQTKKDKPPPAKPRPVSFGLSITAPMTSPRKSPTTDELKAQVKPLPEKRPPSVDPTAKPEMPKPEPPKFDMPKPEPPKVEMPKPEIVKLPPPKPEEPKKVSLKPLTLEERVKELEETVKKLASALRDETRYRLRLEEEVERLSNRVVQI</sequence>
<dbReference type="Proteomes" id="UP000494165">
    <property type="component" value="Unassembled WGS sequence"/>
</dbReference>
<feature type="compositionally biased region" description="Basic and acidic residues" evidence="4">
    <location>
        <begin position="280"/>
        <end position="289"/>
    </location>
</feature>
<evidence type="ECO:0000313" key="7">
    <source>
        <dbReference type="Proteomes" id="UP000494165"/>
    </source>
</evidence>
<feature type="compositionally biased region" description="Basic and acidic residues" evidence="4">
    <location>
        <begin position="333"/>
        <end position="343"/>
    </location>
</feature>
<feature type="region of interest" description="Disordered" evidence="4">
    <location>
        <begin position="236"/>
        <end position="528"/>
    </location>
</feature>
<feature type="compositionally biased region" description="Basic and acidic residues" evidence="4">
    <location>
        <begin position="386"/>
        <end position="436"/>
    </location>
</feature>
<feature type="region of interest" description="Disordered" evidence="4">
    <location>
        <begin position="126"/>
        <end position="172"/>
    </location>
</feature>
<dbReference type="OrthoDB" id="73680at2759"/>
<dbReference type="EMBL" id="CADEPI010000073">
    <property type="protein sequence ID" value="CAB3372432.1"/>
    <property type="molecule type" value="Genomic_DNA"/>
</dbReference>
<dbReference type="InterPro" id="IPR001452">
    <property type="entry name" value="SH3_domain"/>
</dbReference>
<keyword evidence="1 2" id="KW-0728">SH3 domain</keyword>
<evidence type="ECO:0000256" key="1">
    <source>
        <dbReference type="ARBA" id="ARBA00022443"/>
    </source>
</evidence>
<dbReference type="SMART" id="SM00326">
    <property type="entry name" value="SH3"/>
    <property type="match status" value="3"/>
</dbReference>
<dbReference type="PANTHER" id="PTHR14167:SF92">
    <property type="entry name" value="CIN85 AND CD2AP RELATED, ISOFORM J"/>
    <property type="match status" value="1"/>
</dbReference>
<dbReference type="AlphaFoldDB" id="A0A8S1CWC7"/>
<dbReference type="GO" id="GO:0016477">
    <property type="term" value="P:cell migration"/>
    <property type="evidence" value="ECO:0007669"/>
    <property type="project" value="TreeGrafter"/>
</dbReference>
<evidence type="ECO:0000256" key="4">
    <source>
        <dbReference type="SAM" id="MobiDB-lite"/>
    </source>
</evidence>
<gene>
    <name evidence="6" type="ORF">CLODIP_2_CD12808</name>
</gene>
<dbReference type="Gene3D" id="2.30.30.40">
    <property type="entry name" value="SH3 Domains"/>
    <property type="match status" value="3"/>
</dbReference>
<feature type="compositionally biased region" description="Basic and acidic residues" evidence="4">
    <location>
        <begin position="460"/>
        <end position="478"/>
    </location>
</feature>
<feature type="domain" description="SH3" evidence="5">
    <location>
        <begin position="1"/>
        <end position="58"/>
    </location>
</feature>
<dbReference type="Pfam" id="PF14604">
    <property type="entry name" value="SH3_9"/>
    <property type="match status" value="1"/>
</dbReference>
<organism evidence="6 7">
    <name type="scientific">Cloeon dipterum</name>
    <dbReference type="NCBI Taxonomy" id="197152"/>
    <lineage>
        <taxon>Eukaryota</taxon>
        <taxon>Metazoa</taxon>
        <taxon>Ecdysozoa</taxon>
        <taxon>Arthropoda</taxon>
        <taxon>Hexapoda</taxon>
        <taxon>Insecta</taxon>
        <taxon>Pterygota</taxon>
        <taxon>Palaeoptera</taxon>
        <taxon>Ephemeroptera</taxon>
        <taxon>Pisciforma</taxon>
        <taxon>Baetidae</taxon>
        <taxon>Cloeon</taxon>
    </lineage>
</organism>
<dbReference type="PANTHER" id="PTHR14167">
    <property type="entry name" value="SH3 DOMAIN-CONTAINING"/>
    <property type="match status" value="1"/>
</dbReference>
<evidence type="ECO:0000256" key="2">
    <source>
        <dbReference type="PROSITE-ProRule" id="PRU00192"/>
    </source>
</evidence>
<evidence type="ECO:0000259" key="5">
    <source>
        <dbReference type="PROSITE" id="PS50002"/>
    </source>
</evidence>
<proteinExistence type="predicted"/>
<keyword evidence="7" id="KW-1185">Reference proteome</keyword>
<feature type="compositionally biased region" description="Basic and acidic residues" evidence="4">
    <location>
        <begin position="487"/>
        <end position="513"/>
    </location>
</feature>
<feature type="domain" description="SH3" evidence="5">
    <location>
        <begin position="171"/>
        <end position="232"/>
    </location>
</feature>
<dbReference type="InterPro" id="IPR036028">
    <property type="entry name" value="SH3-like_dom_sf"/>
</dbReference>
<feature type="compositionally biased region" description="Basic and acidic residues" evidence="4">
    <location>
        <begin position="241"/>
        <end position="258"/>
    </location>
</feature>
<dbReference type="PROSITE" id="PS50002">
    <property type="entry name" value="SH3"/>
    <property type="match status" value="3"/>
</dbReference>
<keyword evidence="3" id="KW-0175">Coiled coil</keyword>
<feature type="coiled-coil region" evidence="3">
    <location>
        <begin position="538"/>
        <end position="572"/>
    </location>
</feature>
<dbReference type="GO" id="GO:0007015">
    <property type="term" value="P:actin filament organization"/>
    <property type="evidence" value="ECO:0007669"/>
    <property type="project" value="TreeGrafter"/>
</dbReference>
<dbReference type="SUPFAM" id="SSF50044">
    <property type="entry name" value="SH3-domain"/>
    <property type="match status" value="3"/>
</dbReference>
<dbReference type="Pfam" id="PF07653">
    <property type="entry name" value="SH3_2"/>
    <property type="match status" value="1"/>
</dbReference>
<reference evidence="6 7" key="1">
    <citation type="submission" date="2020-04" db="EMBL/GenBank/DDBJ databases">
        <authorList>
            <person name="Alioto T."/>
            <person name="Alioto T."/>
            <person name="Gomez Garrido J."/>
        </authorList>
    </citation>
    <scope>NUCLEOTIDE SEQUENCE [LARGE SCALE GENOMIC DNA]</scope>
</reference>
<comment type="caution">
    <text evidence="6">The sequence shown here is derived from an EMBL/GenBank/DDBJ whole genome shotgun (WGS) entry which is preliminary data.</text>
</comment>
<feature type="compositionally biased region" description="Pro residues" evidence="4">
    <location>
        <begin position="266"/>
        <end position="278"/>
    </location>
</feature>
<name>A0A8S1CWC7_9INSE</name>
<dbReference type="CDD" id="cd11875">
    <property type="entry name" value="SH3_CD2AP-like_3"/>
    <property type="match status" value="1"/>
</dbReference>
<feature type="compositionally biased region" description="Basic and acidic residues" evidence="4">
    <location>
        <begin position="126"/>
        <end position="136"/>
    </location>
</feature>